<keyword evidence="9" id="KW-0067">ATP-binding</keyword>
<dbReference type="GO" id="GO:0005524">
    <property type="term" value="F:ATP binding"/>
    <property type="evidence" value="ECO:0007669"/>
    <property type="project" value="UniProtKB-KW"/>
</dbReference>
<dbReference type="InterPro" id="IPR003594">
    <property type="entry name" value="HATPase_dom"/>
</dbReference>
<dbReference type="InterPro" id="IPR005467">
    <property type="entry name" value="His_kinase_dom"/>
</dbReference>
<dbReference type="GO" id="GO:0005886">
    <property type="term" value="C:plasma membrane"/>
    <property type="evidence" value="ECO:0007669"/>
    <property type="project" value="TreeGrafter"/>
</dbReference>
<sequence length="457" mass="50921">MTRSLRSRLVVSAAGFAALFVLALVPALERVFDQTLEQVVQQRLAADASTLIGAASVVDGQLVMPEQMPDEEFNLPEAKLLGYVYDAEGSVIWHSRSTTDEELHYLPFYAGNRIDFLRIRDRHGNEYYVYDVEVQLSGEQSLPLSFVTMLPTSEFAGLQQDFSQRLRLWLGGGLLVLLGMLWLALTWSLGSLRGVRRELQEIESGGREHLSDQHPRELNRLTQSLNRLIDSERLQRTRYRDSLADLAHSLKTPLAVLQTVVENLRAQPAGREQARILRDQIERMSQQIDYQLQRASLRRSGLVRHSAALQPLAGKLGEALGKVYRDKDVTLQLDMPEGTRLPIEEGALLELLGNLLENAYRLCLSRIRVSARALPGGWEIWVEDDGPGVPEDQRERVIGRGERLDASHPGQGIGLAVVRDIIESYGGSLSLDASPLGGAAFRVWLPGDARPAKGRAL</sequence>
<keyword evidence="8 14" id="KW-0418">Kinase</keyword>
<evidence type="ECO:0000256" key="5">
    <source>
        <dbReference type="ARBA" id="ARBA00022679"/>
    </source>
</evidence>
<keyword evidence="5" id="KW-0808">Transferase</keyword>
<evidence type="ECO:0000256" key="11">
    <source>
        <dbReference type="ARBA" id="ARBA00023136"/>
    </source>
</evidence>
<dbReference type="EMBL" id="FOYD01000006">
    <property type="protein sequence ID" value="SFQ84259.1"/>
    <property type="molecule type" value="Genomic_DNA"/>
</dbReference>
<evidence type="ECO:0000256" key="2">
    <source>
        <dbReference type="ARBA" id="ARBA00004370"/>
    </source>
</evidence>
<dbReference type="InterPro" id="IPR058619">
    <property type="entry name" value="PhoQ/CarS-like_HATPase"/>
</dbReference>
<evidence type="ECO:0000259" key="13">
    <source>
        <dbReference type="PROSITE" id="PS50109"/>
    </source>
</evidence>
<dbReference type="STRING" id="1002526.SAMN05216578_10686"/>
<comment type="subcellular location">
    <subcellularLocation>
        <location evidence="2">Membrane</location>
    </subcellularLocation>
</comment>
<dbReference type="RefSeq" id="WP_090539117.1">
    <property type="nucleotide sequence ID" value="NZ_FOYD01000006.1"/>
</dbReference>
<dbReference type="Pfam" id="PF00512">
    <property type="entry name" value="HisKA"/>
    <property type="match status" value="1"/>
</dbReference>
<dbReference type="Gene3D" id="3.30.565.10">
    <property type="entry name" value="Histidine kinase-like ATPase, C-terminal domain"/>
    <property type="match status" value="1"/>
</dbReference>
<evidence type="ECO:0000256" key="8">
    <source>
        <dbReference type="ARBA" id="ARBA00022777"/>
    </source>
</evidence>
<dbReference type="EC" id="2.7.13.3" evidence="3"/>
<protein>
    <recommendedName>
        <fullName evidence="3">histidine kinase</fullName>
        <ecNumber evidence="3">2.7.13.3</ecNumber>
    </recommendedName>
</protein>
<keyword evidence="11 12" id="KW-0472">Membrane</keyword>
<reference evidence="14 15" key="1">
    <citation type="submission" date="2016-10" db="EMBL/GenBank/DDBJ databases">
        <authorList>
            <person name="de Groot N.N."/>
        </authorList>
    </citation>
    <scope>NUCLEOTIDE SEQUENCE [LARGE SCALE GENOMIC DNA]</scope>
    <source>
        <strain evidence="14 15">JCM 18415</strain>
    </source>
</reference>
<dbReference type="Pfam" id="PF02518">
    <property type="entry name" value="HATPase_c"/>
    <property type="match status" value="1"/>
</dbReference>
<dbReference type="AlphaFoldDB" id="A0A1I6BTJ9"/>
<evidence type="ECO:0000256" key="9">
    <source>
        <dbReference type="ARBA" id="ARBA00022840"/>
    </source>
</evidence>
<keyword evidence="7" id="KW-0547">Nucleotide-binding</keyword>
<evidence type="ECO:0000256" key="7">
    <source>
        <dbReference type="ARBA" id="ARBA00022741"/>
    </source>
</evidence>
<dbReference type="CDD" id="cd00082">
    <property type="entry name" value="HisKA"/>
    <property type="match status" value="1"/>
</dbReference>
<keyword evidence="10 12" id="KW-1133">Transmembrane helix</keyword>
<evidence type="ECO:0000256" key="1">
    <source>
        <dbReference type="ARBA" id="ARBA00000085"/>
    </source>
</evidence>
<evidence type="ECO:0000256" key="4">
    <source>
        <dbReference type="ARBA" id="ARBA00022553"/>
    </source>
</evidence>
<feature type="transmembrane region" description="Helical" evidence="12">
    <location>
        <begin position="168"/>
        <end position="189"/>
    </location>
</feature>
<keyword evidence="4" id="KW-0597">Phosphoprotein</keyword>
<feature type="domain" description="Histidine kinase" evidence="13">
    <location>
        <begin position="245"/>
        <end position="449"/>
    </location>
</feature>
<dbReference type="OrthoDB" id="9809567at2"/>
<dbReference type="PRINTS" id="PR00344">
    <property type="entry name" value="BCTRLSENSOR"/>
</dbReference>
<evidence type="ECO:0000256" key="6">
    <source>
        <dbReference type="ARBA" id="ARBA00022692"/>
    </source>
</evidence>
<dbReference type="InterPro" id="IPR004358">
    <property type="entry name" value="Sig_transdc_His_kin-like_C"/>
</dbReference>
<dbReference type="InterPro" id="IPR036890">
    <property type="entry name" value="HATPase_C_sf"/>
</dbReference>
<dbReference type="InterPro" id="IPR050428">
    <property type="entry name" value="TCS_sensor_his_kinase"/>
</dbReference>
<dbReference type="CDD" id="cd16954">
    <property type="entry name" value="HATPase_PhoQ-like"/>
    <property type="match status" value="1"/>
</dbReference>
<evidence type="ECO:0000256" key="10">
    <source>
        <dbReference type="ARBA" id="ARBA00022989"/>
    </source>
</evidence>
<dbReference type="SMART" id="SM00388">
    <property type="entry name" value="HisKA"/>
    <property type="match status" value="1"/>
</dbReference>
<dbReference type="Proteomes" id="UP000242815">
    <property type="component" value="Unassembled WGS sequence"/>
</dbReference>
<evidence type="ECO:0000313" key="14">
    <source>
        <dbReference type="EMBL" id="SFQ84259.1"/>
    </source>
</evidence>
<accession>A0A1I6BTJ9</accession>
<organism evidence="14 15">
    <name type="scientific">Halopseudomonas formosensis</name>
    <dbReference type="NCBI Taxonomy" id="1002526"/>
    <lineage>
        <taxon>Bacteria</taxon>
        <taxon>Pseudomonadati</taxon>
        <taxon>Pseudomonadota</taxon>
        <taxon>Gammaproteobacteria</taxon>
        <taxon>Pseudomonadales</taxon>
        <taxon>Pseudomonadaceae</taxon>
        <taxon>Halopseudomonas</taxon>
    </lineage>
</organism>
<evidence type="ECO:0000313" key="15">
    <source>
        <dbReference type="Proteomes" id="UP000242815"/>
    </source>
</evidence>
<dbReference type="InterPro" id="IPR003661">
    <property type="entry name" value="HisK_dim/P_dom"/>
</dbReference>
<dbReference type="InterPro" id="IPR036097">
    <property type="entry name" value="HisK_dim/P_sf"/>
</dbReference>
<name>A0A1I6BTJ9_9GAMM</name>
<dbReference type="SUPFAM" id="SSF47384">
    <property type="entry name" value="Homodimeric domain of signal transducing histidine kinase"/>
    <property type="match status" value="1"/>
</dbReference>
<keyword evidence="6 12" id="KW-0812">Transmembrane</keyword>
<proteinExistence type="predicted"/>
<dbReference type="Gene3D" id="1.10.287.130">
    <property type="match status" value="1"/>
</dbReference>
<dbReference type="PROSITE" id="PS50109">
    <property type="entry name" value="HIS_KIN"/>
    <property type="match status" value="1"/>
</dbReference>
<gene>
    <name evidence="14" type="ORF">SAMN05216578_10686</name>
</gene>
<dbReference type="GO" id="GO:0000155">
    <property type="term" value="F:phosphorelay sensor kinase activity"/>
    <property type="evidence" value="ECO:0007669"/>
    <property type="project" value="InterPro"/>
</dbReference>
<evidence type="ECO:0000256" key="3">
    <source>
        <dbReference type="ARBA" id="ARBA00012438"/>
    </source>
</evidence>
<dbReference type="PANTHER" id="PTHR45436">
    <property type="entry name" value="SENSOR HISTIDINE KINASE YKOH"/>
    <property type="match status" value="1"/>
</dbReference>
<dbReference type="SUPFAM" id="SSF55874">
    <property type="entry name" value="ATPase domain of HSP90 chaperone/DNA topoisomerase II/histidine kinase"/>
    <property type="match status" value="1"/>
</dbReference>
<comment type="catalytic activity">
    <reaction evidence="1">
        <text>ATP + protein L-histidine = ADP + protein N-phospho-L-histidine.</text>
        <dbReference type="EC" id="2.7.13.3"/>
    </reaction>
</comment>
<dbReference type="SMART" id="SM00387">
    <property type="entry name" value="HATPase_c"/>
    <property type="match status" value="1"/>
</dbReference>
<dbReference type="PANTHER" id="PTHR45436:SF4">
    <property type="entry name" value="SENSOR PROTEIN PHOQ"/>
    <property type="match status" value="1"/>
</dbReference>
<evidence type="ECO:0000256" key="12">
    <source>
        <dbReference type="SAM" id="Phobius"/>
    </source>
</evidence>